<name>A0A210R650_MIZYE</name>
<keyword evidence="2" id="KW-1185">Reference proteome</keyword>
<dbReference type="AlphaFoldDB" id="A0A210R650"/>
<evidence type="ECO:0000313" key="1">
    <source>
        <dbReference type="EMBL" id="OWF56500.1"/>
    </source>
</evidence>
<evidence type="ECO:0000313" key="2">
    <source>
        <dbReference type="Proteomes" id="UP000242188"/>
    </source>
</evidence>
<dbReference type="EMBL" id="NEDP02000186">
    <property type="protein sequence ID" value="OWF56500.1"/>
    <property type="molecule type" value="Genomic_DNA"/>
</dbReference>
<proteinExistence type="predicted"/>
<comment type="caution">
    <text evidence="1">The sequence shown here is derived from an EMBL/GenBank/DDBJ whole genome shotgun (WGS) entry which is preliminary data.</text>
</comment>
<accession>A0A210R650</accession>
<protein>
    <submittedName>
        <fullName evidence="1">Uncharacterized protein</fullName>
    </submittedName>
</protein>
<sequence length="67" mass="7428">MRLGIETSTPKKWIIHVARTLQNKLCWTGAWLRGKGYGVNCPGGHPDCTAVMTACQSMSTERSFETN</sequence>
<organism evidence="1 2">
    <name type="scientific">Mizuhopecten yessoensis</name>
    <name type="common">Japanese scallop</name>
    <name type="synonym">Patinopecten yessoensis</name>
    <dbReference type="NCBI Taxonomy" id="6573"/>
    <lineage>
        <taxon>Eukaryota</taxon>
        <taxon>Metazoa</taxon>
        <taxon>Spiralia</taxon>
        <taxon>Lophotrochozoa</taxon>
        <taxon>Mollusca</taxon>
        <taxon>Bivalvia</taxon>
        <taxon>Autobranchia</taxon>
        <taxon>Pteriomorphia</taxon>
        <taxon>Pectinida</taxon>
        <taxon>Pectinoidea</taxon>
        <taxon>Pectinidae</taxon>
        <taxon>Mizuhopecten</taxon>
    </lineage>
</organism>
<reference evidence="1 2" key="1">
    <citation type="journal article" date="2017" name="Nat. Ecol. Evol.">
        <title>Scallop genome provides insights into evolution of bilaterian karyotype and development.</title>
        <authorList>
            <person name="Wang S."/>
            <person name="Zhang J."/>
            <person name="Jiao W."/>
            <person name="Li J."/>
            <person name="Xun X."/>
            <person name="Sun Y."/>
            <person name="Guo X."/>
            <person name="Huan P."/>
            <person name="Dong B."/>
            <person name="Zhang L."/>
            <person name="Hu X."/>
            <person name="Sun X."/>
            <person name="Wang J."/>
            <person name="Zhao C."/>
            <person name="Wang Y."/>
            <person name="Wang D."/>
            <person name="Huang X."/>
            <person name="Wang R."/>
            <person name="Lv J."/>
            <person name="Li Y."/>
            <person name="Zhang Z."/>
            <person name="Liu B."/>
            <person name="Lu W."/>
            <person name="Hui Y."/>
            <person name="Liang J."/>
            <person name="Zhou Z."/>
            <person name="Hou R."/>
            <person name="Li X."/>
            <person name="Liu Y."/>
            <person name="Li H."/>
            <person name="Ning X."/>
            <person name="Lin Y."/>
            <person name="Zhao L."/>
            <person name="Xing Q."/>
            <person name="Dou J."/>
            <person name="Li Y."/>
            <person name="Mao J."/>
            <person name="Guo H."/>
            <person name="Dou H."/>
            <person name="Li T."/>
            <person name="Mu C."/>
            <person name="Jiang W."/>
            <person name="Fu Q."/>
            <person name="Fu X."/>
            <person name="Miao Y."/>
            <person name="Liu J."/>
            <person name="Yu Q."/>
            <person name="Li R."/>
            <person name="Liao H."/>
            <person name="Li X."/>
            <person name="Kong Y."/>
            <person name="Jiang Z."/>
            <person name="Chourrout D."/>
            <person name="Li R."/>
            <person name="Bao Z."/>
        </authorList>
    </citation>
    <scope>NUCLEOTIDE SEQUENCE [LARGE SCALE GENOMIC DNA]</scope>
    <source>
        <strain evidence="1 2">PY_sf001</strain>
    </source>
</reference>
<gene>
    <name evidence="1" type="ORF">KP79_PYT13768</name>
</gene>
<dbReference type="Proteomes" id="UP000242188">
    <property type="component" value="Unassembled WGS sequence"/>
</dbReference>